<organism evidence="4 5">
    <name type="scientific">Gardnerella vaginalis</name>
    <dbReference type="NCBI Taxonomy" id="2702"/>
    <lineage>
        <taxon>Bacteria</taxon>
        <taxon>Bacillati</taxon>
        <taxon>Actinomycetota</taxon>
        <taxon>Actinomycetes</taxon>
        <taxon>Bifidobacteriales</taxon>
        <taxon>Bifidobacteriaceae</taxon>
        <taxon>Gardnerella</taxon>
    </lineage>
</organism>
<protein>
    <submittedName>
        <fullName evidence="4">LPXTG-motif protein cell wall anchor domain protein</fullName>
    </submittedName>
</protein>
<feature type="transmembrane region" description="Helical" evidence="2">
    <location>
        <begin position="464"/>
        <end position="489"/>
    </location>
</feature>
<feature type="signal peptide" evidence="3">
    <location>
        <begin position="1"/>
        <end position="23"/>
    </location>
</feature>
<keyword evidence="2" id="KW-0472">Membrane</keyword>
<evidence type="ECO:0000256" key="2">
    <source>
        <dbReference type="SAM" id="Phobius"/>
    </source>
</evidence>
<sequence length="494" mass="52441">MLSKKAIATFAAMATFVSGIAFAMPALANSETNFNDKFAANRDYVNALRGKSADGKADKTYTQQDLDELKKIAASKNPVETKKEIEDKKEREMDTLIQVMADLGVSEEDFKKELEKNNKSIDSSKLEIFKEKLQKHRSAQEKPYANAVELAKLINGGMFTPTRDEYAAAAEFLEDIKSFANKPFGDLSAAEVNKAGAAALKLNNKISAALKKSVKEYNEEKEDLAKQAEAKGLSFTAKIIRDSKKSNLDLLKNLLAEAEKIKKSESAKAPELPNAAGQDSPEVSPEASPEDKSVEAPAAPSVPTVPSVPGAAAKSESAKSESAAKSSQAKAVVPAAPASVDQLKPELKGMLTVGSNNIAVAGSANKVSVNVNNKAFLDRLHREGSAKAYAFIYSTPKLLRSVDGSDFVTVKLGPDGVPYFDAQFPAGYSGKHTVVLVDEQGSQLAWTDITVVNNTASQGDGKGVLPATGVGGAFVAFAALMFAASGAVLRKVRS</sequence>
<keyword evidence="2" id="KW-1133">Transmembrane helix</keyword>
<dbReference type="OrthoDB" id="3243293at2"/>
<name>A0A133NNL3_GARVA</name>
<dbReference type="EMBL" id="LRQA01000041">
    <property type="protein sequence ID" value="KXA17892.1"/>
    <property type="molecule type" value="Genomic_DNA"/>
</dbReference>
<feature type="compositionally biased region" description="Low complexity" evidence="1">
    <location>
        <begin position="295"/>
        <end position="331"/>
    </location>
</feature>
<keyword evidence="3" id="KW-0732">Signal</keyword>
<reference evidence="4 5" key="1">
    <citation type="submission" date="2016-01" db="EMBL/GenBank/DDBJ databases">
        <authorList>
            <person name="Oliw E.H."/>
        </authorList>
    </citation>
    <scope>NUCLEOTIDE SEQUENCE [LARGE SCALE GENOMIC DNA]</scope>
    <source>
        <strain evidence="4 5">GED7760B</strain>
    </source>
</reference>
<evidence type="ECO:0000313" key="4">
    <source>
        <dbReference type="EMBL" id="KXA17892.1"/>
    </source>
</evidence>
<accession>A0A133NNL3</accession>
<feature type="region of interest" description="Disordered" evidence="1">
    <location>
        <begin position="263"/>
        <end position="331"/>
    </location>
</feature>
<evidence type="ECO:0000256" key="1">
    <source>
        <dbReference type="SAM" id="MobiDB-lite"/>
    </source>
</evidence>
<comment type="caution">
    <text evidence="4">The sequence shown here is derived from an EMBL/GenBank/DDBJ whole genome shotgun (WGS) entry which is preliminary data.</text>
</comment>
<evidence type="ECO:0000256" key="3">
    <source>
        <dbReference type="SAM" id="SignalP"/>
    </source>
</evidence>
<keyword evidence="2" id="KW-0812">Transmembrane</keyword>
<proteinExistence type="predicted"/>
<feature type="chain" id="PRO_5038509141" evidence="3">
    <location>
        <begin position="24"/>
        <end position="494"/>
    </location>
</feature>
<gene>
    <name evidence="4" type="ORF">HMPREF3216_00936</name>
</gene>
<dbReference type="AlphaFoldDB" id="A0A133NNL3"/>
<dbReference type="RefSeq" id="WP_060787083.1">
    <property type="nucleotide sequence ID" value="NZ_KQ956819.1"/>
</dbReference>
<evidence type="ECO:0000313" key="5">
    <source>
        <dbReference type="Proteomes" id="UP000070558"/>
    </source>
</evidence>
<dbReference type="PATRIC" id="fig|2702.99.peg.914"/>
<dbReference type="Proteomes" id="UP000070558">
    <property type="component" value="Unassembled WGS sequence"/>
</dbReference>